<evidence type="ECO:0000313" key="3">
    <source>
        <dbReference type="Proteomes" id="UP000252139"/>
    </source>
</evidence>
<evidence type="ECO:0000313" key="2">
    <source>
        <dbReference type="EMBL" id="RCH98637.1"/>
    </source>
</evidence>
<feature type="region of interest" description="Disordered" evidence="1">
    <location>
        <begin position="49"/>
        <end position="68"/>
    </location>
</feature>
<dbReference type="EMBL" id="PJQL01000182">
    <property type="protein sequence ID" value="RCH98637.1"/>
    <property type="molecule type" value="Genomic_DNA"/>
</dbReference>
<dbReference type="Proteomes" id="UP000252139">
    <property type="component" value="Unassembled WGS sequence"/>
</dbReference>
<reference evidence="2 3" key="1">
    <citation type="journal article" date="2018" name="G3 (Bethesda)">
        <title>Phylogenetic and Phylogenomic Definition of Rhizopus Species.</title>
        <authorList>
            <person name="Gryganskyi A.P."/>
            <person name="Golan J."/>
            <person name="Dolatabadi S."/>
            <person name="Mondo S."/>
            <person name="Robb S."/>
            <person name="Idnurm A."/>
            <person name="Muszewska A."/>
            <person name="Steczkiewicz K."/>
            <person name="Masonjones S."/>
            <person name="Liao H.L."/>
            <person name="Gajdeczka M.T."/>
            <person name="Anike F."/>
            <person name="Vuek A."/>
            <person name="Anishchenko I.M."/>
            <person name="Voigt K."/>
            <person name="de Hoog G.S."/>
            <person name="Smith M.E."/>
            <person name="Heitman J."/>
            <person name="Vilgalys R."/>
            <person name="Stajich J.E."/>
        </authorList>
    </citation>
    <scope>NUCLEOTIDE SEQUENCE [LARGE SCALE GENOMIC DNA]</scope>
    <source>
        <strain evidence="2 3">CBS 357.93</strain>
    </source>
</reference>
<comment type="caution">
    <text evidence="2">The sequence shown here is derived from an EMBL/GenBank/DDBJ whole genome shotgun (WGS) entry which is preliminary data.</text>
</comment>
<gene>
    <name evidence="2" type="ORF">CU097_015446</name>
</gene>
<evidence type="ECO:0000256" key="1">
    <source>
        <dbReference type="SAM" id="MobiDB-lite"/>
    </source>
</evidence>
<proteinExistence type="predicted"/>
<protein>
    <submittedName>
        <fullName evidence="2">Uncharacterized protein</fullName>
    </submittedName>
</protein>
<keyword evidence="3" id="KW-1185">Reference proteome</keyword>
<accession>A0A367K8Z1</accession>
<sequence>MVKNASVFYSNVDPDSLVYKGEQFNHLHKVNSRKADDLMKQLKLKPGLPPDEIASTTAMQNKLKKTSY</sequence>
<dbReference type="AlphaFoldDB" id="A0A367K8Z1"/>
<organism evidence="2 3">
    <name type="scientific">Rhizopus azygosporus</name>
    <name type="common">Rhizopus microsporus var. azygosporus</name>
    <dbReference type="NCBI Taxonomy" id="86630"/>
    <lineage>
        <taxon>Eukaryota</taxon>
        <taxon>Fungi</taxon>
        <taxon>Fungi incertae sedis</taxon>
        <taxon>Mucoromycota</taxon>
        <taxon>Mucoromycotina</taxon>
        <taxon>Mucoromycetes</taxon>
        <taxon>Mucorales</taxon>
        <taxon>Mucorineae</taxon>
        <taxon>Rhizopodaceae</taxon>
        <taxon>Rhizopus</taxon>
    </lineage>
</organism>
<dbReference type="OrthoDB" id="2282676at2759"/>
<name>A0A367K8Z1_RHIAZ</name>